<name>A0A495W2Y5_9PSEU</name>
<evidence type="ECO:0000256" key="3">
    <source>
        <dbReference type="ARBA" id="ARBA00023125"/>
    </source>
</evidence>
<dbReference type="InterPro" id="IPR027417">
    <property type="entry name" value="P-loop_NTPase"/>
</dbReference>
<dbReference type="SUPFAM" id="SSF46894">
    <property type="entry name" value="C-terminal effector domain of the bipartite response regulators"/>
    <property type="match status" value="1"/>
</dbReference>
<evidence type="ECO:0000256" key="4">
    <source>
        <dbReference type="ARBA" id="ARBA00023163"/>
    </source>
</evidence>
<feature type="DNA-binding region" description="OmpR/PhoB-type" evidence="5">
    <location>
        <begin position="1"/>
        <end position="91"/>
    </location>
</feature>
<accession>A0A495W2Y5</accession>
<reference evidence="7 8" key="1">
    <citation type="submission" date="2018-10" db="EMBL/GenBank/DDBJ databases">
        <title>Sequencing the genomes of 1000 actinobacteria strains.</title>
        <authorList>
            <person name="Klenk H.-P."/>
        </authorList>
    </citation>
    <scope>NUCLEOTIDE SEQUENCE [LARGE SCALE GENOMIC DNA]</scope>
    <source>
        <strain evidence="7 8">DSM 43800</strain>
    </source>
</reference>
<dbReference type="GO" id="GO:0003677">
    <property type="term" value="F:DNA binding"/>
    <property type="evidence" value="ECO:0007669"/>
    <property type="project" value="UniProtKB-UniRule"/>
</dbReference>
<organism evidence="7 8">
    <name type="scientific">Saccharothrix australiensis</name>
    <dbReference type="NCBI Taxonomy" id="2072"/>
    <lineage>
        <taxon>Bacteria</taxon>
        <taxon>Bacillati</taxon>
        <taxon>Actinomycetota</taxon>
        <taxon>Actinomycetes</taxon>
        <taxon>Pseudonocardiales</taxon>
        <taxon>Pseudonocardiaceae</taxon>
        <taxon>Saccharothrix</taxon>
    </lineage>
</organism>
<dbReference type="InterPro" id="IPR036388">
    <property type="entry name" value="WH-like_DNA-bd_sf"/>
</dbReference>
<comment type="similarity">
    <text evidence="1">Belongs to the AfsR/DnrI/RedD regulatory family.</text>
</comment>
<dbReference type="InterPro" id="IPR016032">
    <property type="entry name" value="Sig_transdc_resp-reg_C-effctor"/>
</dbReference>
<proteinExistence type="inferred from homology"/>
<dbReference type="CDD" id="cd15831">
    <property type="entry name" value="BTAD"/>
    <property type="match status" value="1"/>
</dbReference>
<dbReference type="PRINTS" id="PR00364">
    <property type="entry name" value="DISEASERSIST"/>
</dbReference>
<dbReference type="Pfam" id="PF13424">
    <property type="entry name" value="TPR_12"/>
    <property type="match status" value="1"/>
</dbReference>
<dbReference type="AlphaFoldDB" id="A0A495W2Y5"/>
<dbReference type="Pfam" id="PF03704">
    <property type="entry name" value="BTAD"/>
    <property type="match status" value="1"/>
</dbReference>
<keyword evidence="3 5" id="KW-0238">DNA-binding</keyword>
<comment type="caution">
    <text evidence="7">The sequence shown here is derived from an EMBL/GenBank/DDBJ whole genome shotgun (WGS) entry which is preliminary data.</text>
</comment>
<keyword evidence="8" id="KW-1185">Reference proteome</keyword>
<dbReference type="PANTHER" id="PTHR35807">
    <property type="entry name" value="TRANSCRIPTIONAL REGULATOR REDD-RELATED"/>
    <property type="match status" value="1"/>
</dbReference>
<dbReference type="SMART" id="SM00862">
    <property type="entry name" value="Trans_reg_C"/>
    <property type="match status" value="1"/>
</dbReference>
<dbReference type="InterPro" id="IPR019734">
    <property type="entry name" value="TPR_rpt"/>
</dbReference>
<evidence type="ECO:0000256" key="2">
    <source>
        <dbReference type="ARBA" id="ARBA00023015"/>
    </source>
</evidence>
<dbReference type="InterPro" id="IPR011990">
    <property type="entry name" value="TPR-like_helical_dom_sf"/>
</dbReference>
<feature type="domain" description="OmpR/PhoB-type" evidence="6">
    <location>
        <begin position="1"/>
        <end position="91"/>
    </location>
</feature>
<evidence type="ECO:0000313" key="7">
    <source>
        <dbReference type="EMBL" id="RKT55115.1"/>
    </source>
</evidence>
<protein>
    <submittedName>
        <fullName evidence="7">DNA-binding SARP family transcriptional activator</fullName>
    </submittedName>
</protein>
<evidence type="ECO:0000313" key="8">
    <source>
        <dbReference type="Proteomes" id="UP000282084"/>
    </source>
</evidence>
<dbReference type="GO" id="GO:0000160">
    <property type="term" value="P:phosphorelay signal transduction system"/>
    <property type="evidence" value="ECO:0007669"/>
    <property type="project" value="InterPro"/>
</dbReference>
<dbReference type="Gene3D" id="1.10.10.10">
    <property type="entry name" value="Winged helix-like DNA-binding domain superfamily/Winged helix DNA-binding domain"/>
    <property type="match status" value="1"/>
</dbReference>
<evidence type="ECO:0000256" key="5">
    <source>
        <dbReference type="PROSITE-ProRule" id="PRU01091"/>
    </source>
</evidence>
<gene>
    <name evidence="7" type="ORF">C8E97_3771</name>
</gene>
<keyword evidence="2" id="KW-0805">Transcription regulation</keyword>
<dbReference type="PANTHER" id="PTHR35807:SF1">
    <property type="entry name" value="TRANSCRIPTIONAL REGULATOR REDD"/>
    <property type="match status" value="1"/>
</dbReference>
<dbReference type="SMART" id="SM01043">
    <property type="entry name" value="BTAD"/>
    <property type="match status" value="1"/>
</dbReference>
<sequence length="918" mass="98806">MGVRIALLGEVTAHVRGQRVELGPAKQRCVLAALAVDLNRAVSADRLAERVWGADQPRRARATLSSYVSRLRQLTAEVRVERRAGGYALVADEDVVDLHRFRRLCARAAGGGDERTAAVLSEALELWRGEPLGGLEGDWASAERDRLRQERLRAECELTDALLRLGRGEGLVAELSARAAEHPLDERVAAQYMLALYRGGRAADALEHYRRVHARLVAELGVEPGAALRELHRRVLAGDPALSGVARASAAVPRGLPAPPAPFVGRRDELDRLDAALDQAGGTVVISAIAGAGGIGKTWLALHWAHRHLDRFPDGQLFADLRGFSPDGAPLATEAVLRGFLDALGADRARVPVDPHARAALFRSLVADKRVLIVLDNAADTAQVADLLPGGASCTVLVTSRNRLTGLIAGHSAHHLPLDVLTDAEARALLADRLGADRVAAEPAAVAELIGLCGGFPLALGIVAAHAVAGLPLAELVADLRESGLGALDDDDPAASLPAVFSWSYRALTADQARLFALLGAAPGPDIGLPAAASLAGLPSARTRALLRGLEQASLVARDGAGRYRMHDLIRRFAADRAAGHDVDAALRRLADFYLRTAHAGNLLLHPYVTPIDLDPPEPGSRPQPLADDAAALAWFDAEHANLLATVDAAAAGGRHRVVWQLAWAMNTYHFRRGNRHDQWALWRAGLAAAQRLGDPAAQLLAHRMLGRASADVDRPEEAMRHLYQALALAEETGARADQAHTHHALTWSWVQADDHERALEHAMRALEIHRTLGNPAWQADTLNAVGWCAAQLGRHDFAREHCRAALTLQRAHGDREGEADTLDSLGFIDHRTGAHEDAVRHFAAAVDLYRAVDNTYQAVNTLDRLAESLLALGRTDEARTTWQEAESLYRSQQRAQEADAVRQRLATLDHESDAPST</sequence>
<dbReference type="InterPro" id="IPR051677">
    <property type="entry name" value="AfsR-DnrI-RedD_regulator"/>
</dbReference>
<dbReference type="Gene3D" id="1.25.40.10">
    <property type="entry name" value="Tetratricopeptide repeat domain"/>
    <property type="match status" value="3"/>
</dbReference>
<dbReference type="GO" id="GO:0006355">
    <property type="term" value="P:regulation of DNA-templated transcription"/>
    <property type="evidence" value="ECO:0007669"/>
    <property type="project" value="InterPro"/>
</dbReference>
<dbReference type="Proteomes" id="UP000282084">
    <property type="component" value="Unassembled WGS sequence"/>
</dbReference>
<evidence type="ECO:0000256" key="1">
    <source>
        <dbReference type="ARBA" id="ARBA00005820"/>
    </source>
</evidence>
<keyword evidence="4" id="KW-0804">Transcription</keyword>
<dbReference type="InterPro" id="IPR005158">
    <property type="entry name" value="BTAD"/>
</dbReference>
<dbReference type="SMART" id="SM00028">
    <property type="entry name" value="TPR"/>
    <property type="match status" value="5"/>
</dbReference>
<dbReference type="Pfam" id="PF00486">
    <property type="entry name" value="Trans_reg_C"/>
    <property type="match status" value="1"/>
</dbReference>
<dbReference type="RefSeq" id="WP_121011836.1">
    <property type="nucleotide sequence ID" value="NZ_RBXO01000001.1"/>
</dbReference>
<dbReference type="GO" id="GO:0043531">
    <property type="term" value="F:ADP binding"/>
    <property type="evidence" value="ECO:0007669"/>
    <property type="project" value="InterPro"/>
</dbReference>
<dbReference type="OrthoDB" id="3697347at2"/>
<dbReference type="EMBL" id="RBXO01000001">
    <property type="protein sequence ID" value="RKT55115.1"/>
    <property type="molecule type" value="Genomic_DNA"/>
</dbReference>
<evidence type="ECO:0000259" key="6">
    <source>
        <dbReference type="PROSITE" id="PS51755"/>
    </source>
</evidence>
<dbReference type="SUPFAM" id="SSF48452">
    <property type="entry name" value="TPR-like"/>
    <property type="match status" value="2"/>
</dbReference>
<dbReference type="PROSITE" id="PS51755">
    <property type="entry name" value="OMPR_PHOB"/>
    <property type="match status" value="1"/>
</dbReference>
<dbReference type="InterPro" id="IPR001867">
    <property type="entry name" value="OmpR/PhoB-type_DNA-bd"/>
</dbReference>
<dbReference type="SUPFAM" id="SSF52540">
    <property type="entry name" value="P-loop containing nucleoside triphosphate hydrolases"/>
    <property type="match status" value="1"/>
</dbReference>
<dbReference type="Gene3D" id="3.40.50.300">
    <property type="entry name" value="P-loop containing nucleotide triphosphate hydrolases"/>
    <property type="match status" value="1"/>
</dbReference>